<protein>
    <submittedName>
        <fullName evidence="1">Uncharacterized protein</fullName>
    </submittedName>
</protein>
<gene>
    <name evidence="1" type="ORF">LSALG_LOCUS23200</name>
</gene>
<organism evidence="1 2">
    <name type="scientific">Lactuca saligna</name>
    <name type="common">Willowleaf lettuce</name>
    <dbReference type="NCBI Taxonomy" id="75948"/>
    <lineage>
        <taxon>Eukaryota</taxon>
        <taxon>Viridiplantae</taxon>
        <taxon>Streptophyta</taxon>
        <taxon>Embryophyta</taxon>
        <taxon>Tracheophyta</taxon>
        <taxon>Spermatophyta</taxon>
        <taxon>Magnoliopsida</taxon>
        <taxon>eudicotyledons</taxon>
        <taxon>Gunneridae</taxon>
        <taxon>Pentapetalae</taxon>
        <taxon>asterids</taxon>
        <taxon>campanulids</taxon>
        <taxon>Asterales</taxon>
        <taxon>Asteraceae</taxon>
        <taxon>Cichorioideae</taxon>
        <taxon>Cichorieae</taxon>
        <taxon>Lactucinae</taxon>
        <taxon>Lactuca</taxon>
    </lineage>
</organism>
<proteinExistence type="predicted"/>
<name>A0AA36E5B4_LACSI</name>
<dbReference type="AlphaFoldDB" id="A0AA36E5B4"/>
<accession>A0AA36E5B4</accession>
<keyword evidence="2" id="KW-1185">Reference proteome</keyword>
<reference evidence="1" key="1">
    <citation type="submission" date="2023-04" db="EMBL/GenBank/DDBJ databases">
        <authorList>
            <person name="Vijverberg K."/>
            <person name="Xiong W."/>
            <person name="Schranz E."/>
        </authorList>
    </citation>
    <scope>NUCLEOTIDE SEQUENCE</scope>
</reference>
<evidence type="ECO:0000313" key="1">
    <source>
        <dbReference type="EMBL" id="CAI9283616.1"/>
    </source>
</evidence>
<sequence length="247" mass="28429">MENVAVDHLSRLENLQLKELEKNKIGDDFPEEYLMAIAGPPEDIMEHNIRLNRFLIWNVVYKELVIEFQVTVSFAWEDGILVEDNLSFFLGGERRTLSLADFTLRTHIYLPSEVYSKAYQQYIVGCVQITKEFKPEAHWNEIANGAYDKRTAQQSDIRSLFIIFCTGLSQTPFIRDMRRTRKDSRGSPLYGGMLITCLAHSFGVLDKRKAVLLNLELHKPFSTLLYKRATIVVDHGMGDFSILDDTS</sequence>
<dbReference type="Proteomes" id="UP001177003">
    <property type="component" value="Chromosome 5"/>
</dbReference>
<dbReference type="EMBL" id="OX465081">
    <property type="protein sequence ID" value="CAI9283616.1"/>
    <property type="molecule type" value="Genomic_DNA"/>
</dbReference>
<evidence type="ECO:0000313" key="2">
    <source>
        <dbReference type="Proteomes" id="UP001177003"/>
    </source>
</evidence>